<keyword evidence="3" id="KW-1185">Reference proteome</keyword>
<feature type="signal peptide" evidence="1">
    <location>
        <begin position="1"/>
        <end position="17"/>
    </location>
</feature>
<proteinExistence type="predicted"/>
<protein>
    <recommendedName>
        <fullName evidence="4">Ecp2 effector protein domain-containing protein</fullName>
    </recommendedName>
</protein>
<dbReference type="RefSeq" id="XP_040661890.1">
    <property type="nucleotide sequence ID" value="XM_040816459.1"/>
</dbReference>
<dbReference type="OrthoDB" id="4496865at2759"/>
<dbReference type="GeneID" id="63731970"/>
<reference evidence="3" key="1">
    <citation type="journal article" date="2017" name="Genome Biol.">
        <title>Comparative genomics reveals high biological diversity and specific adaptations in the industrially and medically important fungal genus Aspergillus.</title>
        <authorList>
            <person name="de Vries R.P."/>
            <person name="Riley R."/>
            <person name="Wiebenga A."/>
            <person name="Aguilar-Osorio G."/>
            <person name="Amillis S."/>
            <person name="Uchima C.A."/>
            <person name="Anderluh G."/>
            <person name="Asadollahi M."/>
            <person name="Askin M."/>
            <person name="Barry K."/>
            <person name="Battaglia E."/>
            <person name="Bayram O."/>
            <person name="Benocci T."/>
            <person name="Braus-Stromeyer S.A."/>
            <person name="Caldana C."/>
            <person name="Canovas D."/>
            <person name="Cerqueira G.C."/>
            <person name="Chen F."/>
            <person name="Chen W."/>
            <person name="Choi C."/>
            <person name="Clum A."/>
            <person name="Dos Santos R.A."/>
            <person name="Damasio A.R."/>
            <person name="Diallinas G."/>
            <person name="Emri T."/>
            <person name="Fekete E."/>
            <person name="Flipphi M."/>
            <person name="Freyberg S."/>
            <person name="Gallo A."/>
            <person name="Gournas C."/>
            <person name="Habgood R."/>
            <person name="Hainaut M."/>
            <person name="Harispe M.L."/>
            <person name="Henrissat B."/>
            <person name="Hilden K.S."/>
            <person name="Hope R."/>
            <person name="Hossain A."/>
            <person name="Karabika E."/>
            <person name="Karaffa L."/>
            <person name="Karanyi Z."/>
            <person name="Krasevec N."/>
            <person name="Kuo A."/>
            <person name="Kusch H."/>
            <person name="LaButti K."/>
            <person name="Lagendijk E.L."/>
            <person name="Lapidus A."/>
            <person name="Levasseur A."/>
            <person name="Lindquist E."/>
            <person name="Lipzen A."/>
            <person name="Logrieco A.F."/>
            <person name="MacCabe A."/>
            <person name="Maekelae M.R."/>
            <person name="Malavazi I."/>
            <person name="Melin P."/>
            <person name="Meyer V."/>
            <person name="Mielnichuk N."/>
            <person name="Miskei M."/>
            <person name="Molnar A.P."/>
            <person name="Mule G."/>
            <person name="Ngan C.Y."/>
            <person name="Orejas M."/>
            <person name="Orosz E."/>
            <person name="Ouedraogo J.P."/>
            <person name="Overkamp K.M."/>
            <person name="Park H.-S."/>
            <person name="Perrone G."/>
            <person name="Piumi F."/>
            <person name="Punt P.J."/>
            <person name="Ram A.F."/>
            <person name="Ramon A."/>
            <person name="Rauscher S."/>
            <person name="Record E."/>
            <person name="Riano-Pachon D.M."/>
            <person name="Robert V."/>
            <person name="Roehrig J."/>
            <person name="Ruller R."/>
            <person name="Salamov A."/>
            <person name="Salih N.S."/>
            <person name="Samson R.A."/>
            <person name="Sandor E."/>
            <person name="Sanguinetti M."/>
            <person name="Schuetze T."/>
            <person name="Sepcic K."/>
            <person name="Shelest E."/>
            <person name="Sherlock G."/>
            <person name="Sophianopoulou V."/>
            <person name="Squina F.M."/>
            <person name="Sun H."/>
            <person name="Susca A."/>
            <person name="Todd R.B."/>
            <person name="Tsang A."/>
            <person name="Unkles S.E."/>
            <person name="van de Wiele N."/>
            <person name="van Rossen-Uffink D."/>
            <person name="Oliveira J.V."/>
            <person name="Vesth T.C."/>
            <person name="Visser J."/>
            <person name="Yu J.-H."/>
            <person name="Zhou M."/>
            <person name="Andersen M.R."/>
            <person name="Archer D.B."/>
            <person name="Baker S.E."/>
            <person name="Benoit I."/>
            <person name="Brakhage A.A."/>
            <person name="Braus G.H."/>
            <person name="Fischer R."/>
            <person name="Frisvad J.C."/>
            <person name="Goldman G.H."/>
            <person name="Houbraken J."/>
            <person name="Oakley B."/>
            <person name="Pocsi I."/>
            <person name="Scazzocchio C."/>
            <person name="Seiboth B."/>
            <person name="vanKuyk P.A."/>
            <person name="Wortman J."/>
            <person name="Dyer P.S."/>
            <person name="Grigoriev I.V."/>
        </authorList>
    </citation>
    <scope>NUCLEOTIDE SEQUENCE [LARGE SCALE GENOMIC DNA]</scope>
    <source>
        <strain evidence="3">CBS 583.65</strain>
    </source>
</reference>
<name>A0A1L9P3L4_ASPVE</name>
<dbReference type="STRING" id="1036611.A0A1L9P3L4"/>
<evidence type="ECO:0000313" key="3">
    <source>
        <dbReference type="Proteomes" id="UP000184073"/>
    </source>
</evidence>
<organism evidence="2 3">
    <name type="scientific">Aspergillus versicolor CBS 583.65</name>
    <dbReference type="NCBI Taxonomy" id="1036611"/>
    <lineage>
        <taxon>Eukaryota</taxon>
        <taxon>Fungi</taxon>
        <taxon>Dikarya</taxon>
        <taxon>Ascomycota</taxon>
        <taxon>Pezizomycotina</taxon>
        <taxon>Eurotiomycetes</taxon>
        <taxon>Eurotiomycetidae</taxon>
        <taxon>Eurotiales</taxon>
        <taxon>Aspergillaceae</taxon>
        <taxon>Aspergillus</taxon>
        <taxon>Aspergillus subgen. Nidulantes</taxon>
    </lineage>
</organism>
<accession>A0A1L9P3L4</accession>
<gene>
    <name evidence="2" type="ORF">ASPVEDRAFT_77909</name>
</gene>
<evidence type="ECO:0000313" key="2">
    <source>
        <dbReference type="EMBL" id="OJI96127.1"/>
    </source>
</evidence>
<dbReference type="EMBL" id="KV878125">
    <property type="protein sequence ID" value="OJI96127.1"/>
    <property type="molecule type" value="Genomic_DNA"/>
</dbReference>
<evidence type="ECO:0008006" key="4">
    <source>
        <dbReference type="Google" id="ProtNLM"/>
    </source>
</evidence>
<evidence type="ECO:0000256" key="1">
    <source>
        <dbReference type="SAM" id="SignalP"/>
    </source>
</evidence>
<keyword evidence="1" id="KW-0732">Signal</keyword>
<dbReference type="Proteomes" id="UP000184073">
    <property type="component" value="Unassembled WGS sequence"/>
</dbReference>
<dbReference type="VEuPathDB" id="FungiDB:ASPVEDRAFT_77909"/>
<dbReference type="AlphaFoldDB" id="A0A1L9P3L4"/>
<sequence>MRLHALAMTLLLQLAAAQFPGPKVTEIENGQEVWKAQRFEGDDEVITYTVRDHGTMRPTLVYNCAKAPSLCKTVAKHFGGSVGTGTYHYDADYRIRQGDSGQRKSVRRNDNCPSSWIDGRCPEADQPRFYAGARGFADALMYRGRNADREPDDNRLAEEYTKRLADGSVKTMHREIGAVLSCDEWPAASWIEGGSGGATYCSPIGQGCGRTRAVQTDQNWQAQAHNAIGIWSRIRSPADRRNADTHDPEYTIFKFDFRTVDDNNNGYATWVEANGHKRYCYGPDVGDKSDCKPAWDDDPAVPE</sequence>
<feature type="chain" id="PRO_5012521648" description="Ecp2 effector protein domain-containing protein" evidence="1">
    <location>
        <begin position="18"/>
        <end position="303"/>
    </location>
</feature>